<dbReference type="PRINTS" id="PR00996">
    <property type="entry name" value="CHERMTFRASE"/>
</dbReference>
<dbReference type="CDD" id="cd02440">
    <property type="entry name" value="AdoMet_MTases"/>
    <property type="match status" value="1"/>
</dbReference>
<reference evidence="5 6" key="1">
    <citation type="submission" date="2021-01" db="EMBL/GenBank/DDBJ databases">
        <title>Genomic Encyclopedia of Type Strains, Phase IV (KMG-IV): sequencing the most valuable type-strain genomes for metagenomic binning, comparative biology and taxonomic classification.</title>
        <authorList>
            <person name="Goeker M."/>
        </authorList>
    </citation>
    <scope>NUCLEOTIDE SEQUENCE [LARGE SCALE GENOMIC DNA]</scope>
    <source>
        <strain evidence="5 6">DSM 25879</strain>
    </source>
</reference>
<sequence>MKRRLTSLYEKKGYSSFLEYYRQLDRNQDDLFEFLDRMTINVSEFYRNHKRWEILEKTILTPMLDREKQLKVWSAACSTGEEPYTLAMLISKFLPMARIKINATDIDENAIARAKLATYQERSLQEVPEEMKKRFFMKDGNFYKVKDEIKQTVTFKKQNLLADPFDANHDLIVCRNVLIYFTEEAKAQLYHKFSDALKKGGILFVGSTEQIFQPAQYGFEVVDTFFYKKI</sequence>
<dbReference type="GO" id="GO:0008983">
    <property type="term" value="F:protein-glutamate O-methyltransferase activity"/>
    <property type="evidence" value="ECO:0007669"/>
    <property type="project" value="UniProtKB-EC"/>
</dbReference>
<organism evidence="5 6">
    <name type="scientific">Sutcliffiella tianshenii</name>
    <dbReference type="NCBI Taxonomy" id="1463404"/>
    <lineage>
        <taxon>Bacteria</taxon>
        <taxon>Bacillati</taxon>
        <taxon>Bacillota</taxon>
        <taxon>Bacilli</taxon>
        <taxon>Bacillales</taxon>
        <taxon>Bacillaceae</taxon>
        <taxon>Sutcliffiella</taxon>
    </lineage>
</organism>
<feature type="domain" description="CheR-type methyltransferase" evidence="4">
    <location>
        <begin position="1"/>
        <end position="230"/>
    </location>
</feature>
<dbReference type="InterPro" id="IPR022642">
    <property type="entry name" value="CheR_C"/>
</dbReference>
<name>A0ABS2NY23_9BACI</name>
<dbReference type="Proteomes" id="UP000737402">
    <property type="component" value="Unassembled WGS sequence"/>
</dbReference>
<dbReference type="InterPro" id="IPR029063">
    <property type="entry name" value="SAM-dependent_MTases_sf"/>
</dbReference>
<dbReference type="SMART" id="SM00138">
    <property type="entry name" value="MeTrc"/>
    <property type="match status" value="1"/>
</dbReference>
<keyword evidence="1 5" id="KW-0489">Methyltransferase</keyword>
<protein>
    <submittedName>
        <fullName evidence="5">Chemotaxis protein methyltransferase CheR</fullName>
        <ecNumber evidence="5">2.1.1.80</ecNumber>
    </submittedName>
</protein>
<dbReference type="GO" id="GO:0032259">
    <property type="term" value="P:methylation"/>
    <property type="evidence" value="ECO:0007669"/>
    <property type="project" value="UniProtKB-KW"/>
</dbReference>
<evidence type="ECO:0000256" key="1">
    <source>
        <dbReference type="ARBA" id="ARBA00022603"/>
    </source>
</evidence>
<dbReference type="EC" id="2.1.1.80" evidence="5"/>
<evidence type="ECO:0000256" key="3">
    <source>
        <dbReference type="ARBA" id="ARBA00022691"/>
    </source>
</evidence>
<evidence type="ECO:0000256" key="2">
    <source>
        <dbReference type="ARBA" id="ARBA00022679"/>
    </source>
</evidence>
<dbReference type="SUPFAM" id="SSF53335">
    <property type="entry name" value="S-adenosyl-L-methionine-dependent methyltransferases"/>
    <property type="match status" value="1"/>
</dbReference>
<keyword evidence="6" id="KW-1185">Reference proteome</keyword>
<proteinExistence type="predicted"/>
<dbReference type="EMBL" id="JAFBED010000002">
    <property type="protein sequence ID" value="MBM7619551.1"/>
    <property type="molecule type" value="Genomic_DNA"/>
</dbReference>
<dbReference type="PANTHER" id="PTHR24422:SF19">
    <property type="entry name" value="CHEMOTAXIS PROTEIN METHYLTRANSFERASE"/>
    <property type="match status" value="1"/>
</dbReference>
<evidence type="ECO:0000313" key="5">
    <source>
        <dbReference type="EMBL" id="MBM7619551.1"/>
    </source>
</evidence>
<keyword evidence="3" id="KW-0949">S-adenosyl-L-methionine</keyword>
<dbReference type="PROSITE" id="PS50123">
    <property type="entry name" value="CHER"/>
    <property type="match status" value="1"/>
</dbReference>
<dbReference type="InterPro" id="IPR000780">
    <property type="entry name" value="CheR_MeTrfase"/>
</dbReference>
<evidence type="ECO:0000313" key="6">
    <source>
        <dbReference type="Proteomes" id="UP000737402"/>
    </source>
</evidence>
<dbReference type="PANTHER" id="PTHR24422">
    <property type="entry name" value="CHEMOTAXIS PROTEIN METHYLTRANSFERASE"/>
    <property type="match status" value="1"/>
</dbReference>
<accession>A0ABS2NY23</accession>
<dbReference type="InterPro" id="IPR050903">
    <property type="entry name" value="Bact_Chemotaxis_MeTrfase"/>
</dbReference>
<gene>
    <name evidence="5" type="ORF">JOC95_001400</name>
</gene>
<evidence type="ECO:0000259" key="4">
    <source>
        <dbReference type="PROSITE" id="PS50123"/>
    </source>
</evidence>
<dbReference type="Pfam" id="PF01739">
    <property type="entry name" value="CheR"/>
    <property type="match status" value="1"/>
</dbReference>
<comment type="caution">
    <text evidence="5">The sequence shown here is derived from an EMBL/GenBank/DDBJ whole genome shotgun (WGS) entry which is preliminary data.</text>
</comment>
<dbReference type="Gene3D" id="3.40.50.150">
    <property type="entry name" value="Vaccinia Virus protein VP39"/>
    <property type="match status" value="1"/>
</dbReference>
<keyword evidence="2 5" id="KW-0808">Transferase</keyword>